<proteinExistence type="predicted"/>
<dbReference type="KEGG" id="fcy:FRACYDRAFT_236319"/>
<protein>
    <submittedName>
        <fullName evidence="2">Uncharacterized protein</fullName>
    </submittedName>
</protein>
<feature type="compositionally biased region" description="Basic and acidic residues" evidence="1">
    <location>
        <begin position="58"/>
        <end position="75"/>
    </location>
</feature>
<evidence type="ECO:0000313" key="3">
    <source>
        <dbReference type="Proteomes" id="UP000095751"/>
    </source>
</evidence>
<accession>A0A1E7FQ28</accession>
<sequence length="137" mass="14553">MYWETSSAITWQPVTWQASMIWRKAKDGKPAGVGNREETAEEGLAEEVNNPSVYSSEDEGKSPRGGVRAEGRDYSISKSKRNRTTSGGVTFERPIGGGKKAGGGSTGGGGKRAGETKDKGDPRSRLTRGKLGDSDDS</sequence>
<feature type="compositionally biased region" description="Basic and acidic residues" evidence="1">
    <location>
        <begin position="112"/>
        <end position="137"/>
    </location>
</feature>
<organism evidence="2 3">
    <name type="scientific">Fragilariopsis cylindrus CCMP1102</name>
    <dbReference type="NCBI Taxonomy" id="635003"/>
    <lineage>
        <taxon>Eukaryota</taxon>
        <taxon>Sar</taxon>
        <taxon>Stramenopiles</taxon>
        <taxon>Ochrophyta</taxon>
        <taxon>Bacillariophyta</taxon>
        <taxon>Bacillariophyceae</taxon>
        <taxon>Bacillariophycidae</taxon>
        <taxon>Bacillariales</taxon>
        <taxon>Bacillariaceae</taxon>
        <taxon>Fragilariopsis</taxon>
    </lineage>
</organism>
<reference evidence="2 3" key="1">
    <citation type="submission" date="2016-09" db="EMBL/GenBank/DDBJ databases">
        <title>Extensive genetic diversity and differential bi-allelic expression allows diatom success in the polar Southern Ocean.</title>
        <authorList>
            <consortium name="DOE Joint Genome Institute"/>
            <person name="Mock T."/>
            <person name="Otillar R.P."/>
            <person name="Strauss J."/>
            <person name="Dupont C."/>
            <person name="Frickenhaus S."/>
            <person name="Maumus F."/>
            <person name="Mcmullan M."/>
            <person name="Sanges R."/>
            <person name="Schmutz J."/>
            <person name="Toseland A."/>
            <person name="Valas R."/>
            <person name="Veluchamy A."/>
            <person name="Ward B.J."/>
            <person name="Allen A."/>
            <person name="Barry K."/>
            <person name="Falciatore A."/>
            <person name="Ferrante M."/>
            <person name="Fortunato A.E."/>
            <person name="Gloeckner G."/>
            <person name="Gruber A."/>
            <person name="Hipkin R."/>
            <person name="Janech M."/>
            <person name="Kroth P."/>
            <person name="Leese F."/>
            <person name="Lindquist E."/>
            <person name="Lyon B.R."/>
            <person name="Martin J."/>
            <person name="Mayer C."/>
            <person name="Parker M."/>
            <person name="Quesneville H."/>
            <person name="Raymond J."/>
            <person name="Uhlig C."/>
            <person name="Valentin K.U."/>
            <person name="Worden A.Z."/>
            <person name="Armbrust E.V."/>
            <person name="Bowler C."/>
            <person name="Green B."/>
            <person name="Moulton V."/>
            <person name="Van Oosterhout C."/>
            <person name="Grigoriev I."/>
        </authorList>
    </citation>
    <scope>NUCLEOTIDE SEQUENCE [LARGE SCALE GENOMIC DNA]</scope>
    <source>
        <strain evidence="2 3">CCMP1102</strain>
    </source>
</reference>
<evidence type="ECO:0000313" key="2">
    <source>
        <dbReference type="EMBL" id="OEU20247.1"/>
    </source>
</evidence>
<dbReference type="AlphaFoldDB" id="A0A1E7FQ28"/>
<feature type="compositionally biased region" description="Gly residues" evidence="1">
    <location>
        <begin position="95"/>
        <end position="111"/>
    </location>
</feature>
<dbReference type="EMBL" id="KV784355">
    <property type="protein sequence ID" value="OEU20247.1"/>
    <property type="molecule type" value="Genomic_DNA"/>
</dbReference>
<name>A0A1E7FQ28_9STRA</name>
<keyword evidence="3" id="KW-1185">Reference proteome</keyword>
<feature type="region of interest" description="Disordered" evidence="1">
    <location>
        <begin position="25"/>
        <end position="137"/>
    </location>
</feature>
<dbReference type="Proteomes" id="UP000095751">
    <property type="component" value="Unassembled WGS sequence"/>
</dbReference>
<evidence type="ECO:0000256" key="1">
    <source>
        <dbReference type="SAM" id="MobiDB-lite"/>
    </source>
</evidence>
<dbReference type="InParanoid" id="A0A1E7FQ28"/>
<gene>
    <name evidence="2" type="ORF">FRACYDRAFT_236319</name>
</gene>